<dbReference type="InterPro" id="IPR036291">
    <property type="entry name" value="NAD(P)-bd_dom_sf"/>
</dbReference>
<name>A0A2W4UK14_9CYAN</name>
<proteinExistence type="inferred from homology"/>
<dbReference type="Pfam" id="PF08338">
    <property type="entry name" value="DUF1731"/>
    <property type="match status" value="1"/>
</dbReference>
<dbReference type="Proteomes" id="UP000249354">
    <property type="component" value="Unassembled WGS sequence"/>
</dbReference>
<dbReference type="AlphaFoldDB" id="A0A2W4UK14"/>
<dbReference type="NCBIfam" id="TIGR01777">
    <property type="entry name" value="yfcH"/>
    <property type="match status" value="1"/>
</dbReference>
<reference evidence="4 5" key="2">
    <citation type="submission" date="2018-06" db="EMBL/GenBank/DDBJ databases">
        <title>Metagenomic assembly of (sub)arctic Cyanobacteria and their associated microbiome from non-axenic cultures.</title>
        <authorList>
            <person name="Baurain D."/>
        </authorList>
    </citation>
    <scope>NUCLEOTIDE SEQUENCE [LARGE SCALE GENOMIC DNA]</scope>
    <source>
        <strain evidence="4">ULC129bin1</strain>
    </source>
</reference>
<gene>
    <name evidence="4" type="ORF">DCF25_05280</name>
</gene>
<feature type="domain" description="DUF1731" evidence="3">
    <location>
        <begin position="260"/>
        <end position="305"/>
    </location>
</feature>
<protein>
    <submittedName>
        <fullName evidence="4">TIGR01777 family protein</fullName>
    </submittedName>
</protein>
<evidence type="ECO:0000259" key="3">
    <source>
        <dbReference type="Pfam" id="PF08338"/>
    </source>
</evidence>
<evidence type="ECO:0000259" key="2">
    <source>
        <dbReference type="Pfam" id="PF01370"/>
    </source>
</evidence>
<comment type="caution">
    <text evidence="4">The sequence shown here is derived from an EMBL/GenBank/DDBJ whole genome shotgun (WGS) entry which is preliminary data.</text>
</comment>
<sequence>MKIAVTGATGLVGTRLVERLIDEGHDVRVFTRSVEKARRVFAAPKYKQSVEYVAYTPTESGDWQKEMSGCDRAINLAGEPISERWTAERKQRILNSRKLGTQKLVEAIVQAEPKPTALISGSAIGFYGTSESAEFFETSEPAENDFLSQVCQAWEAEANKAKDAGVRVAIIRTGIVLGDGGGAIAKMLTPFKLYAGGPIGSGRQWFSWIHIDDLVNLFIQALLDTSMHGVYNGTAPNPLRMKEFCETLGEVLDRPSWLPVPDFAIEALLGDGAVVVLKGQKVLPERTQASGFSFEYDEAKEAIKQVVS</sequence>
<evidence type="ECO:0000313" key="4">
    <source>
        <dbReference type="EMBL" id="PZO21243.1"/>
    </source>
</evidence>
<dbReference type="Gene3D" id="3.40.50.720">
    <property type="entry name" value="NAD(P)-binding Rossmann-like Domain"/>
    <property type="match status" value="1"/>
</dbReference>
<organism evidence="4 5">
    <name type="scientific">Leptolyngbya foveolarum</name>
    <dbReference type="NCBI Taxonomy" id="47253"/>
    <lineage>
        <taxon>Bacteria</taxon>
        <taxon>Bacillati</taxon>
        <taxon>Cyanobacteriota</taxon>
        <taxon>Cyanophyceae</taxon>
        <taxon>Leptolyngbyales</taxon>
        <taxon>Leptolyngbyaceae</taxon>
        <taxon>Leptolyngbya group</taxon>
        <taxon>Leptolyngbya</taxon>
    </lineage>
</organism>
<dbReference type="InterPro" id="IPR013549">
    <property type="entry name" value="DUF1731"/>
</dbReference>
<dbReference type="Pfam" id="PF01370">
    <property type="entry name" value="Epimerase"/>
    <property type="match status" value="1"/>
</dbReference>
<reference evidence="5" key="1">
    <citation type="submission" date="2018-04" db="EMBL/GenBank/DDBJ databases">
        <authorList>
            <person name="Cornet L."/>
        </authorList>
    </citation>
    <scope>NUCLEOTIDE SEQUENCE [LARGE SCALE GENOMIC DNA]</scope>
</reference>
<evidence type="ECO:0000313" key="5">
    <source>
        <dbReference type="Proteomes" id="UP000249354"/>
    </source>
</evidence>
<dbReference type="EMBL" id="QBMC01000021">
    <property type="protein sequence ID" value="PZO21243.1"/>
    <property type="molecule type" value="Genomic_DNA"/>
</dbReference>
<dbReference type="InterPro" id="IPR010099">
    <property type="entry name" value="SDR39U1"/>
</dbReference>
<accession>A0A2W4UK14</accession>
<dbReference type="PANTHER" id="PTHR11092:SF0">
    <property type="entry name" value="EPIMERASE FAMILY PROTEIN SDR39U1"/>
    <property type="match status" value="1"/>
</dbReference>
<comment type="similarity">
    <text evidence="1">Belongs to the NAD(P)-dependent epimerase/dehydratase family. SDR39U1 subfamily.</text>
</comment>
<dbReference type="InterPro" id="IPR001509">
    <property type="entry name" value="Epimerase_deHydtase"/>
</dbReference>
<evidence type="ECO:0000256" key="1">
    <source>
        <dbReference type="ARBA" id="ARBA00009353"/>
    </source>
</evidence>
<dbReference type="CDD" id="cd05242">
    <property type="entry name" value="SDR_a8"/>
    <property type="match status" value="1"/>
</dbReference>
<feature type="domain" description="NAD-dependent epimerase/dehydratase" evidence="2">
    <location>
        <begin position="3"/>
        <end position="224"/>
    </location>
</feature>
<dbReference type="PANTHER" id="PTHR11092">
    <property type="entry name" value="SUGAR NUCLEOTIDE EPIMERASE RELATED"/>
    <property type="match status" value="1"/>
</dbReference>
<dbReference type="SUPFAM" id="SSF51735">
    <property type="entry name" value="NAD(P)-binding Rossmann-fold domains"/>
    <property type="match status" value="1"/>
</dbReference>